<feature type="transmembrane region" description="Helical" evidence="8">
    <location>
        <begin position="7"/>
        <end position="25"/>
    </location>
</feature>
<feature type="transmembrane region" description="Helical" evidence="8">
    <location>
        <begin position="240"/>
        <end position="256"/>
    </location>
</feature>
<evidence type="ECO:0000313" key="9">
    <source>
        <dbReference type="EMBL" id="NEM90737.1"/>
    </source>
</evidence>
<keyword evidence="10" id="KW-1185">Reference proteome</keyword>
<feature type="transmembrane region" description="Helical" evidence="8">
    <location>
        <begin position="157"/>
        <end position="180"/>
    </location>
</feature>
<dbReference type="CDD" id="cd06579">
    <property type="entry name" value="TM_PBP1_transp_AraH_like"/>
    <property type="match status" value="1"/>
</dbReference>
<evidence type="ECO:0000256" key="4">
    <source>
        <dbReference type="ARBA" id="ARBA00022519"/>
    </source>
</evidence>
<keyword evidence="7 8" id="KW-0472">Membrane</keyword>
<organism evidence="9 10">
    <name type="scientific">Galbitalea soli</name>
    <dbReference type="NCBI Taxonomy" id="1268042"/>
    <lineage>
        <taxon>Bacteria</taxon>
        <taxon>Bacillati</taxon>
        <taxon>Actinomycetota</taxon>
        <taxon>Actinomycetes</taxon>
        <taxon>Micrococcales</taxon>
        <taxon>Microbacteriaceae</taxon>
        <taxon>Galbitalea</taxon>
    </lineage>
</organism>
<feature type="transmembrane region" description="Helical" evidence="8">
    <location>
        <begin position="263"/>
        <end position="287"/>
    </location>
</feature>
<evidence type="ECO:0000256" key="3">
    <source>
        <dbReference type="ARBA" id="ARBA00022475"/>
    </source>
</evidence>
<dbReference type="Proteomes" id="UP000479756">
    <property type="component" value="Unassembled WGS sequence"/>
</dbReference>
<dbReference type="InterPro" id="IPR001851">
    <property type="entry name" value="ABC_transp_permease"/>
</dbReference>
<dbReference type="RefSeq" id="WP_163472353.1">
    <property type="nucleotide sequence ID" value="NZ_JAAGWZ010000001.1"/>
</dbReference>
<comment type="caution">
    <text evidence="9">The sequence shown here is derived from an EMBL/GenBank/DDBJ whole genome shotgun (WGS) entry which is preliminary data.</text>
</comment>
<evidence type="ECO:0000256" key="2">
    <source>
        <dbReference type="ARBA" id="ARBA00022448"/>
    </source>
</evidence>
<dbReference type="GO" id="GO:0022857">
    <property type="term" value="F:transmembrane transporter activity"/>
    <property type="evidence" value="ECO:0007669"/>
    <property type="project" value="InterPro"/>
</dbReference>
<proteinExistence type="predicted"/>
<protein>
    <submittedName>
        <fullName evidence="9">ABC transporter permease</fullName>
    </submittedName>
</protein>
<gene>
    <name evidence="9" type="ORF">G3T37_05150</name>
</gene>
<keyword evidence="3" id="KW-1003">Cell membrane</keyword>
<evidence type="ECO:0000313" key="10">
    <source>
        <dbReference type="Proteomes" id="UP000479756"/>
    </source>
</evidence>
<reference evidence="9 10" key="1">
    <citation type="journal article" date="2014" name="Int. J. Syst. Evol. Microbiol.">
        <title>Description of Galbitalea soli gen. nov., sp. nov., and Frondihabitans sucicola sp. nov.</title>
        <authorList>
            <person name="Kim S.J."/>
            <person name="Lim J.M."/>
            <person name="Ahn J.H."/>
            <person name="Weon H.Y."/>
            <person name="Hamada M."/>
            <person name="Suzuki K."/>
            <person name="Ahn T.Y."/>
            <person name="Kwon S.W."/>
        </authorList>
    </citation>
    <scope>NUCLEOTIDE SEQUENCE [LARGE SCALE GENOMIC DNA]</scope>
    <source>
        <strain evidence="9 10">NBRC 108727</strain>
    </source>
</reference>
<sequence length="331" mass="32831">MGSRGSLVRLLVVSIAIVITFSALAPTSFLTVGNFEFLAQATPEVALLSLGISLAMLAGGIDLSVVAIANLAGIASGLVMVTPIGATGGGLALAILLGVAVAVVCGVINGTLIAGLRVPPILATLGTSQLYGGIGLVLSGGTAVSALPTAFTDFANITFAGVPLIFLLTLLLAGLVAFVVTATPVGVRIRLLGANAVAAEYSGISARRVTISTYALTGGLAGVAGLIISSRASSADTNYGSSYILLGIVVAVLAGVNPDGGHITITGVIVAAIALQTLSTGLTAVGVSSDVVSIAQGAFLIAMLAVNVYGGQVVPLFRRRRFRRAVEPAPA</sequence>
<feature type="transmembrane region" description="Helical" evidence="8">
    <location>
        <begin position="211"/>
        <end position="228"/>
    </location>
</feature>
<feature type="transmembrane region" description="Helical" evidence="8">
    <location>
        <begin position="37"/>
        <end position="58"/>
    </location>
</feature>
<feature type="transmembrane region" description="Helical" evidence="8">
    <location>
        <begin position="92"/>
        <end position="118"/>
    </location>
</feature>
<dbReference type="PANTHER" id="PTHR32196:SF21">
    <property type="entry name" value="ABC TRANSPORTER PERMEASE PROTEIN YPHD-RELATED"/>
    <property type="match status" value="1"/>
</dbReference>
<dbReference type="PANTHER" id="PTHR32196">
    <property type="entry name" value="ABC TRANSPORTER PERMEASE PROTEIN YPHD-RELATED-RELATED"/>
    <property type="match status" value="1"/>
</dbReference>
<feature type="transmembrane region" description="Helical" evidence="8">
    <location>
        <begin position="130"/>
        <end position="151"/>
    </location>
</feature>
<name>A0A7C9TPG8_9MICO</name>
<evidence type="ECO:0000256" key="6">
    <source>
        <dbReference type="ARBA" id="ARBA00022989"/>
    </source>
</evidence>
<dbReference type="AlphaFoldDB" id="A0A7C9TPG8"/>
<evidence type="ECO:0000256" key="1">
    <source>
        <dbReference type="ARBA" id="ARBA00004651"/>
    </source>
</evidence>
<keyword evidence="4" id="KW-0997">Cell inner membrane</keyword>
<keyword evidence="6 8" id="KW-1133">Transmembrane helix</keyword>
<accession>A0A7C9TPG8</accession>
<evidence type="ECO:0000256" key="5">
    <source>
        <dbReference type="ARBA" id="ARBA00022692"/>
    </source>
</evidence>
<evidence type="ECO:0000256" key="7">
    <source>
        <dbReference type="ARBA" id="ARBA00023136"/>
    </source>
</evidence>
<dbReference type="EMBL" id="JAAGWZ010000001">
    <property type="protein sequence ID" value="NEM90737.1"/>
    <property type="molecule type" value="Genomic_DNA"/>
</dbReference>
<dbReference type="Pfam" id="PF02653">
    <property type="entry name" value="BPD_transp_2"/>
    <property type="match status" value="1"/>
</dbReference>
<dbReference type="GO" id="GO:0005886">
    <property type="term" value="C:plasma membrane"/>
    <property type="evidence" value="ECO:0007669"/>
    <property type="project" value="UniProtKB-SubCell"/>
</dbReference>
<keyword evidence="5 8" id="KW-0812">Transmembrane</keyword>
<keyword evidence="2" id="KW-0813">Transport</keyword>
<feature type="transmembrane region" description="Helical" evidence="8">
    <location>
        <begin position="293"/>
        <end position="314"/>
    </location>
</feature>
<evidence type="ECO:0000256" key="8">
    <source>
        <dbReference type="SAM" id="Phobius"/>
    </source>
</evidence>
<comment type="subcellular location">
    <subcellularLocation>
        <location evidence="1">Cell membrane</location>
        <topology evidence="1">Multi-pass membrane protein</topology>
    </subcellularLocation>
</comment>
<feature type="transmembrane region" description="Helical" evidence="8">
    <location>
        <begin position="65"/>
        <end position="86"/>
    </location>
</feature>